<organism evidence="2 3">
    <name type="scientific">Xenopus laevis</name>
    <name type="common">African clawed frog</name>
    <dbReference type="NCBI Taxonomy" id="8355"/>
    <lineage>
        <taxon>Eukaryota</taxon>
        <taxon>Metazoa</taxon>
        <taxon>Chordata</taxon>
        <taxon>Craniata</taxon>
        <taxon>Vertebrata</taxon>
        <taxon>Euteleostomi</taxon>
        <taxon>Amphibia</taxon>
        <taxon>Batrachia</taxon>
        <taxon>Anura</taxon>
        <taxon>Pipoidea</taxon>
        <taxon>Pipidae</taxon>
        <taxon>Xenopodinae</taxon>
        <taxon>Xenopus</taxon>
        <taxon>Xenopus</taxon>
    </lineage>
</organism>
<evidence type="ECO:0000313" key="2">
    <source>
        <dbReference type="EMBL" id="OCT96020.1"/>
    </source>
</evidence>
<gene>
    <name evidence="2" type="ORF">XELAEV_18013712mg</name>
</gene>
<proteinExistence type="predicted"/>
<protein>
    <submittedName>
        <fullName evidence="2">Uncharacterized protein</fullName>
    </submittedName>
</protein>
<dbReference type="Proteomes" id="UP000694892">
    <property type="component" value="Chromosome 2L"/>
</dbReference>
<keyword evidence="1" id="KW-1133">Transmembrane helix</keyword>
<keyword evidence="1" id="KW-0472">Membrane</keyword>
<sequence length="90" mass="10630">MTAEERALLTIAWREYSEERQKWEQTLYNDLYSSSLETAFTTSNILHLTANTHPFHFEFQNFGPRLIQFFFFMQGSISFVVCALFSVSLF</sequence>
<name>A0A974HZP6_XENLA</name>
<accession>A0A974HZP6</accession>
<feature type="transmembrane region" description="Helical" evidence="1">
    <location>
        <begin position="66"/>
        <end position="87"/>
    </location>
</feature>
<keyword evidence="1" id="KW-0812">Transmembrane</keyword>
<dbReference type="AlphaFoldDB" id="A0A974HZP6"/>
<evidence type="ECO:0000313" key="3">
    <source>
        <dbReference type="Proteomes" id="UP000694892"/>
    </source>
</evidence>
<reference evidence="3" key="1">
    <citation type="journal article" date="2016" name="Nature">
        <title>Genome evolution in the allotetraploid frog Xenopus laevis.</title>
        <authorList>
            <person name="Session A.M."/>
            <person name="Uno Y."/>
            <person name="Kwon T."/>
            <person name="Chapman J.A."/>
            <person name="Toyoda A."/>
            <person name="Takahashi S."/>
            <person name="Fukui A."/>
            <person name="Hikosaka A."/>
            <person name="Suzuki A."/>
            <person name="Kondo M."/>
            <person name="van Heeringen S.J."/>
            <person name="Quigley I."/>
            <person name="Heinz S."/>
            <person name="Ogino H."/>
            <person name="Ochi H."/>
            <person name="Hellsten U."/>
            <person name="Lyons J.B."/>
            <person name="Simakov O."/>
            <person name="Putnam N."/>
            <person name="Stites J."/>
            <person name="Kuroki Y."/>
            <person name="Tanaka T."/>
            <person name="Michiue T."/>
            <person name="Watanabe M."/>
            <person name="Bogdanovic O."/>
            <person name="Lister R."/>
            <person name="Georgiou G."/>
            <person name="Paranjpe S.S."/>
            <person name="van Kruijsbergen I."/>
            <person name="Shu S."/>
            <person name="Carlson J."/>
            <person name="Kinoshita T."/>
            <person name="Ohta Y."/>
            <person name="Mawaribuchi S."/>
            <person name="Jenkins J."/>
            <person name="Grimwood J."/>
            <person name="Schmutz J."/>
            <person name="Mitros T."/>
            <person name="Mozaffari S.V."/>
            <person name="Suzuki Y."/>
            <person name="Haramoto Y."/>
            <person name="Yamamoto T.S."/>
            <person name="Takagi C."/>
            <person name="Heald R."/>
            <person name="Miller K."/>
            <person name="Haudenschild C."/>
            <person name="Kitzman J."/>
            <person name="Nakayama T."/>
            <person name="Izutsu Y."/>
            <person name="Robert J."/>
            <person name="Fortriede J."/>
            <person name="Burns K."/>
            <person name="Lotay V."/>
            <person name="Karimi K."/>
            <person name="Yasuoka Y."/>
            <person name="Dichmann D.S."/>
            <person name="Flajnik M.F."/>
            <person name="Houston D.W."/>
            <person name="Shendure J."/>
            <person name="DuPasquier L."/>
            <person name="Vize P.D."/>
            <person name="Zorn A.M."/>
            <person name="Ito M."/>
            <person name="Marcotte E.M."/>
            <person name="Wallingford J.B."/>
            <person name="Ito Y."/>
            <person name="Asashima M."/>
            <person name="Ueno N."/>
            <person name="Matsuda Y."/>
            <person name="Veenstra G.J."/>
            <person name="Fujiyama A."/>
            <person name="Harland R.M."/>
            <person name="Taira M."/>
            <person name="Rokhsar D.S."/>
        </authorList>
    </citation>
    <scope>NUCLEOTIDE SEQUENCE [LARGE SCALE GENOMIC DNA]</scope>
    <source>
        <strain evidence="3">J</strain>
    </source>
</reference>
<evidence type="ECO:0000256" key="1">
    <source>
        <dbReference type="SAM" id="Phobius"/>
    </source>
</evidence>
<dbReference type="EMBL" id="CM004468">
    <property type="protein sequence ID" value="OCT96020.1"/>
    <property type="molecule type" value="Genomic_DNA"/>
</dbReference>